<keyword evidence="3" id="KW-1185">Reference proteome</keyword>
<name>H0QKW6_ARTG1</name>
<dbReference type="AlphaFoldDB" id="H0QKW6"/>
<gene>
    <name evidence="2" type="ORF">ARGLB_039_00520</name>
</gene>
<sequence>MLLVGLGGYGVVVDVIRVAILMVDVVMMHSFVVNVSVGPGVAVRKLGKMRGVLRLVPVDLGGSVPMHGRVGMFGVVRMLGRACVFRRVVDGWRGRRNVGNFDGRTRLCHGSRRCGYCRRPEAVGSRSR</sequence>
<protein>
    <submittedName>
        <fullName evidence="2">Uncharacterized protein</fullName>
    </submittedName>
</protein>
<keyword evidence="1" id="KW-1133">Transmembrane helix</keyword>
<keyword evidence="1" id="KW-0472">Membrane</keyword>
<keyword evidence="1" id="KW-0812">Transmembrane</keyword>
<dbReference type="EMBL" id="BAEG01000039">
    <property type="protein sequence ID" value="GAB13467.1"/>
    <property type="molecule type" value="Genomic_DNA"/>
</dbReference>
<proteinExistence type="predicted"/>
<reference evidence="2 3" key="1">
    <citation type="submission" date="2011-12" db="EMBL/GenBank/DDBJ databases">
        <title>Whole genome shotgun sequence of Arthrobacter globiformis NBRC 12137.</title>
        <authorList>
            <person name="Miyazawa S."/>
            <person name="Hosoyama A."/>
            <person name="Tsuchikane K."/>
            <person name="Katsumata H."/>
            <person name="Yamazaki S."/>
            <person name="Fujita N."/>
        </authorList>
    </citation>
    <scope>NUCLEOTIDE SEQUENCE [LARGE SCALE GENOMIC DNA]</scope>
    <source>
        <strain evidence="2 3">NBRC 12137</strain>
    </source>
</reference>
<evidence type="ECO:0000313" key="2">
    <source>
        <dbReference type="EMBL" id="GAB13467.1"/>
    </source>
</evidence>
<dbReference type="STRING" id="1077972.ARGLB_039_00520"/>
<evidence type="ECO:0000313" key="3">
    <source>
        <dbReference type="Proteomes" id="UP000003828"/>
    </source>
</evidence>
<dbReference type="Proteomes" id="UP000003828">
    <property type="component" value="Unassembled WGS sequence"/>
</dbReference>
<comment type="caution">
    <text evidence="2">The sequence shown here is derived from an EMBL/GenBank/DDBJ whole genome shotgun (WGS) entry which is preliminary data.</text>
</comment>
<organism evidence="2 3">
    <name type="scientific">Arthrobacter globiformis (strain ATCC 8010 / DSM 20124 / JCM 1332 / NBRC 12137 / NCIMB 8907 / NRRL B-2979 / 168)</name>
    <dbReference type="NCBI Taxonomy" id="1077972"/>
    <lineage>
        <taxon>Bacteria</taxon>
        <taxon>Bacillati</taxon>
        <taxon>Actinomycetota</taxon>
        <taxon>Actinomycetes</taxon>
        <taxon>Micrococcales</taxon>
        <taxon>Micrococcaceae</taxon>
        <taxon>Arthrobacter</taxon>
    </lineage>
</organism>
<evidence type="ECO:0000256" key="1">
    <source>
        <dbReference type="SAM" id="Phobius"/>
    </source>
</evidence>
<accession>H0QKW6</accession>
<feature type="transmembrane region" description="Helical" evidence="1">
    <location>
        <begin position="20"/>
        <end position="43"/>
    </location>
</feature>